<dbReference type="OrthoDB" id="73875at2759"/>
<keyword evidence="4" id="KW-0119">Carbohydrate metabolism</keyword>
<dbReference type="Pfam" id="PF00787">
    <property type="entry name" value="PX"/>
    <property type="match status" value="1"/>
</dbReference>
<dbReference type="AlphaFoldDB" id="A0A9P5ZWJ4"/>
<evidence type="ECO:0000313" key="12">
    <source>
        <dbReference type="Proteomes" id="UP000807025"/>
    </source>
</evidence>
<accession>A0A9P5ZWJ4</accession>
<dbReference type="InterPro" id="IPR050314">
    <property type="entry name" value="Glycosyl_Hydrlase_18"/>
</dbReference>
<dbReference type="PROSITE" id="PS01095">
    <property type="entry name" value="GH18_1"/>
    <property type="match status" value="1"/>
</dbReference>
<evidence type="ECO:0000313" key="11">
    <source>
        <dbReference type="EMBL" id="KAF9495289.1"/>
    </source>
</evidence>
<evidence type="ECO:0000256" key="7">
    <source>
        <dbReference type="RuleBase" id="RU000489"/>
    </source>
</evidence>
<keyword evidence="3" id="KW-0146">Chitin degradation</keyword>
<dbReference type="InterPro" id="IPR001683">
    <property type="entry name" value="PX_dom"/>
</dbReference>
<reference evidence="11" key="1">
    <citation type="submission" date="2020-11" db="EMBL/GenBank/DDBJ databases">
        <authorList>
            <consortium name="DOE Joint Genome Institute"/>
            <person name="Ahrendt S."/>
            <person name="Riley R."/>
            <person name="Andreopoulos W."/>
            <person name="Labutti K."/>
            <person name="Pangilinan J."/>
            <person name="Ruiz-Duenas F.J."/>
            <person name="Barrasa J.M."/>
            <person name="Sanchez-Garcia M."/>
            <person name="Camarero S."/>
            <person name="Miyauchi S."/>
            <person name="Serrano A."/>
            <person name="Linde D."/>
            <person name="Babiker R."/>
            <person name="Drula E."/>
            <person name="Ayuso-Fernandez I."/>
            <person name="Pacheco R."/>
            <person name="Padilla G."/>
            <person name="Ferreira P."/>
            <person name="Barriuso J."/>
            <person name="Kellner H."/>
            <person name="Castanera R."/>
            <person name="Alfaro M."/>
            <person name="Ramirez L."/>
            <person name="Pisabarro A.G."/>
            <person name="Kuo A."/>
            <person name="Tritt A."/>
            <person name="Lipzen A."/>
            <person name="He G."/>
            <person name="Yan M."/>
            <person name="Ng V."/>
            <person name="Cullen D."/>
            <person name="Martin F."/>
            <person name="Rosso M.-N."/>
            <person name="Henrissat B."/>
            <person name="Hibbett D."/>
            <person name="Martinez A.T."/>
            <person name="Grigoriev I.V."/>
        </authorList>
    </citation>
    <scope>NUCLEOTIDE SEQUENCE</scope>
    <source>
        <strain evidence="11">ATCC 90797</strain>
    </source>
</reference>
<comment type="similarity">
    <text evidence="8">Belongs to the glycosyl hydrolase 18 family.</text>
</comment>
<dbReference type="InterPro" id="IPR001223">
    <property type="entry name" value="Glyco_hydro18_cat"/>
</dbReference>
<dbReference type="Proteomes" id="UP000807025">
    <property type="component" value="Unassembled WGS sequence"/>
</dbReference>
<evidence type="ECO:0000256" key="6">
    <source>
        <dbReference type="ARBA" id="ARBA00023326"/>
    </source>
</evidence>
<dbReference type="SMART" id="SM00636">
    <property type="entry name" value="Glyco_18"/>
    <property type="match status" value="1"/>
</dbReference>
<dbReference type="Gene3D" id="3.20.20.80">
    <property type="entry name" value="Glycosidases"/>
    <property type="match status" value="1"/>
</dbReference>
<dbReference type="InterPro" id="IPR017853">
    <property type="entry name" value="GH"/>
</dbReference>
<evidence type="ECO:0000256" key="4">
    <source>
        <dbReference type="ARBA" id="ARBA00023277"/>
    </source>
</evidence>
<dbReference type="Gene3D" id="3.30.1520.10">
    <property type="entry name" value="Phox-like domain"/>
    <property type="match status" value="1"/>
</dbReference>
<dbReference type="InterPro" id="IPR036871">
    <property type="entry name" value="PX_dom_sf"/>
</dbReference>
<dbReference type="GO" id="GO:0008843">
    <property type="term" value="F:endochitinase activity"/>
    <property type="evidence" value="ECO:0007669"/>
    <property type="project" value="UniProtKB-EC"/>
</dbReference>
<protein>
    <submittedName>
        <fullName evidence="11">Glycoside hydrolase</fullName>
    </submittedName>
</protein>
<keyword evidence="6" id="KW-0624">Polysaccharide degradation</keyword>
<evidence type="ECO:0000256" key="5">
    <source>
        <dbReference type="ARBA" id="ARBA00023295"/>
    </source>
</evidence>
<evidence type="ECO:0000256" key="8">
    <source>
        <dbReference type="RuleBase" id="RU004453"/>
    </source>
</evidence>
<keyword evidence="12" id="KW-1185">Reference proteome</keyword>
<gene>
    <name evidence="11" type="ORF">BDN71DRAFT_1495954</name>
</gene>
<dbReference type="GO" id="GO:0035091">
    <property type="term" value="F:phosphatidylinositol binding"/>
    <property type="evidence" value="ECO:0007669"/>
    <property type="project" value="InterPro"/>
</dbReference>
<dbReference type="PANTHER" id="PTHR11177">
    <property type="entry name" value="CHITINASE"/>
    <property type="match status" value="1"/>
</dbReference>
<sequence>MSTAFQVTITNHTTTSHPSPHILYIVQVNTEQGHHQVLRRFSEFYELHLSLGDQYNFPPKRIVSNSLLPRAWVDDELIAERKHGLQEYMTNVLGDSKLTGNAAITMFLSDNDVGAVGHPEMCSLRHVVLEGEETKGAEGKRPVAAAYYTSWSAWSNPPGKIDFSKFDVLFYAFVVPNSSSAISWDSGSQDTLRSLVSSARKSGKGTKVVLSIGGWAGSYWFSNSMSNNDNRQRLANELIGAVNSFGLDGIDIDWEYPNSEGSGNPHSSKDATNLLTFVKILRSRMGWSKIISAAVPHQPWLGPDARPMRNVSDFAAQMTYVNIMNYDVSGGTAPPGPNAPLVLDSDNNHHEGNACNKAKLANANAQAALGFWTAAGFPAYKLLLGLPLYGYVIRSSATKMSASLADNVEHMGKHLIPGTYKHEEGESAMAPAGDLTHLYGQQIGFNQLVSMRALKKQKDGSYVGDNGYKRGWDNCSSTPFLFNTAKNTFVSYDDPQSLAMKAQLAKQNGFGGCFTWSLDQDDGVVLQNAIRKDLGLK</sequence>
<dbReference type="GO" id="GO:0008061">
    <property type="term" value="F:chitin binding"/>
    <property type="evidence" value="ECO:0007669"/>
    <property type="project" value="InterPro"/>
</dbReference>
<dbReference type="SUPFAM" id="SSF64268">
    <property type="entry name" value="PX domain"/>
    <property type="match status" value="1"/>
</dbReference>
<dbReference type="InterPro" id="IPR011583">
    <property type="entry name" value="Chitinase_II/V-like_cat"/>
</dbReference>
<comment type="caution">
    <text evidence="11">The sequence shown here is derived from an EMBL/GenBank/DDBJ whole genome shotgun (WGS) entry which is preliminary data.</text>
</comment>
<dbReference type="PANTHER" id="PTHR11177:SF317">
    <property type="entry name" value="CHITINASE 12-RELATED"/>
    <property type="match status" value="1"/>
</dbReference>
<evidence type="ECO:0000256" key="1">
    <source>
        <dbReference type="ARBA" id="ARBA00000822"/>
    </source>
</evidence>
<dbReference type="EMBL" id="MU154563">
    <property type="protein sequence ID" value="KAF9495289.1"/>
    <property type="molecule type" value="Genomic_DNA"/>
</dbReference>
<evidence type="ECO:0000256" key="2">
    <source>
        <dbReference type="ARBA" id="ARBA00022801"/>
    </source>
</evidence>
<dbReference type="InterPro" id="IPR001579">
    <property type="entry name" value="Glyco_hydro_18_chit_AS"/>
</dbReference>
<dbReference type="PROSITE" id="PS50195">
    <property type="entry name" value="PX"/>
    <property type="match status" value="1"/>
</dbReference>
<dbReference type="CDD" id="cd06093">
    <property type="entry name" value="PX_domain"/>
    <property type="match status" value="1"/>
</dbReference>
<keyword evidence="5 7" id="KW-0326">Glycosidase</keyword>
<dbReference type="GO" id="GO:0006032">
    <property type="term" value="P:chitin catabolic process"/>
    <property type="evidence" value="ECO:0007669"/>
    <property type="project" value="UniProtKB-KW"/>
</dbReference>
<dbReference type="GO" id="GO:0000272">
    <property type="term" value="P:polysaccharide catabolic process"/>
    <property type="evidence" value="ECO:0007669"/>
    <property type="project" value="UniProtKB-KW"/>
</dbReference>
<dbReference type="InterPro" id="IPR029070">
    <property type="entry name" value="Chitinase_insertion_sf"/>
</dbReference>
<name>A0A9P5ZWJ4_PLEER</name>
<keyword evidence="2 7" id="KW-0378">Hydrolase</keyword>
<comment type="catalytic activity">
    <reaction evidence="1">
        <text>Random endo-hydrolysis of N-acetyl-beta-D-glucosaminide (1-&gt;4)-beta-linkages in chitin and chitodextrins.</text>
        <dbReference type="EC" id="3.2.1.14"/>
    </reaction>
</comment>
<dbReference type="SUPFAM" id="SSF51445">
    <property type="entry name" value="(Trans)glycosidases"/>
    <property type="match status" value="1"/>
</dbReference>
<evidence type="ECO:0000259" key="10">
    <source>
        <dbReference type="PROSITE" id="PS51910"/>
    </source>
</evidence>
<evidence type="ECO:0000259" key="9">
    <source>
        <dbReference type="PROSITE" id="PS50195"/>
    </source>
</evidence>
<feature type="domain" description="GH18" evidence="10">
    <location>
        <begin position="142"/>
        <end position="537"/>
    </location>
</feature>
<dbReference type="GO" id="GO:0005576">
    <property type="term" value="C:extracellular region"/>
    <property type="evidence" value="ECO:0007669"/>
    <property type="project" value="TreeGrafter"/>
</dbReference>
<dbReference type="SUPFAM" id="SSF54556">
    <property type="entry name" value="Chitinase insertion domain"/>
    <property type="match status" value="1"/>
</dbReference>
<evidence type="ECO:0000256" key="3">
    <source>
        <dbReference type="ARBA" id="ARBA00023024"/>
    </source>
</evidence>
<dbReference type="Pfam" id="PF00704">
    <property type="entry name" value="Glyco_hydro_18"/>
    <property type="match status" value="1"/>
</dbReference>
<dbReference type="PROSITE" id="PS51910">
    <property type="entry name" value="GH18_2"/>
    <property type="match status" value="1"/>
</dbReference>
<organism evidence="11 12">
    <name type="scientific">Pleurotus eryngii</name>
    <name type="common">Boletus of the steppes</name>
    <dbReference type="NCBI Taxonomy" id="5323"/>
    <lineage>
        <taxon>Eukaryota</taxon>
        <taxon>Fungi</taxon>
        <taxon>Dikarya</taxon>
        <taxon>Basidiomycota</taxon>
        <taxon>Agaricomycotina</taxon>
        <taxon>Agaricomycetes</taxon>
        <taxon>Agaricomycetidae</taxon>
        <taxon>Agaricales</taxon>
        <taxon>Pleurotineae</taxon>
        <taxon>Pleurotaceae</taxon>
        <taxon>Pleurotus</taxon>
    </lineage>
</organism>
<dbReference type="Gene3D" id="3.10.50.10">
    <property type="match status" value="1"/>
</dbReference>
<proteinExistence type="inferred from homology"/>
<feature type="domain" description="PX" evidence="9">
    <location>
        <begin position="2"/>
        <end position="115"/>
    </location>
</feature>
<dbReference type="SMART" id="SM00312">
    <property type="entry name" value="PX"/>
    <property type="match status" value="1"/>
</dbReference>